<evidence type="ECO:0000256" key="2">
    <source>
        <dbReference type="ARBA" id="ARBA00012652"/>
    </source>
</evidence>
<dbReference type="EMBL" id="SJPO01000001">
    <property type="protein sequence ID" value="TWT85996.1"/>
    <property type="molecule type" value="Genomic_DNA"/>
</dbReference>
<comment type="caution">
    <text evidence="9">The sequence shown here is derived from an EMBL/GenBank/DDBJ whole genome shotgun (WGS) entry which is preliminary data.</text>
</comment>
<dbReference type="InterPro" id="IPR035398">
    <property type="entry name" value="Bac_rhamnosid_C"/>
</dbReference>
<feature type="domain" description="Alpha-L-rhamnosidase concanavalin-like" evidence="5">
    <location>
        <begin position="515"/>
        <end position="616"/>
    </location>
</feature>
<dbReference type="Gene3D" id="2.60.120.260">
    <property type="entry name" value="Galactose-binding domain-like"/>
    <property type="match status" value="3"/>
</dbReference>
<feature type="domain" description="Alpha-L-rhamnosidase C-terminal" evidence="8">
    <location>
        <begin position="964"/>
        <end position="1035"/>
    </location>
</feature>
<dbReference type="Pfam" id="PF17390">
    <property type="entry name" value="Bac_rhamnosid_C"/>
    <property type="match status" value="1"/>
</dbReference>
<evidence type="ECO:0000259" key="8">
    <source>
        <dbReference type="Pfam" id="PF17390"/>
    </source>
</evidence>
<reference evidence="9 10" key="1">
    <citation type="submission" date="2019-02" db="EMBL/GenBank/DDBJ databases">
        <title>Deep-cultivation of Planctomycetes and their phenomic and genomic characterization uncovers novel biology.</title>
        <authorList>
            <person name="Wiegand S."/>
            <person name="Jogler M."/>
            <person name="Boedeker C."/>
            <person name="Pinto D."/>
            <person name="Vollmers J."/>
            <person name="Rivas-Marin E."/>
            <person name="Kohn T."/>
            <person name="Peeters S.H."/>
            <person name="Heuer A."/>
            <person name="Rast P."/>
            <person name="Oberbeckmann S."/>
            <person name="Bunk B."/>
            <person name="Jeske O."/>
            <person name="Meyerdierks A."/>
            <person name="Storesund J.E."/>
            <person name="Kallscheuer N."/>
            <person name="Luecker S."/>
            <person name="Lage O.M."/>
            <person name="Pohl T."/>
            <person name="Merkel B.J."/>
            <person name="Hornburger P."/>
            <person name="Mueller R.-W."/>
            <person name="Bruemmer F."/>
            <person name="Labrenz M."/>
            <person name="Spormann A.M."/>
            <person name="Op Den Camp H."/>
            <person name="Overmann J."/>
            <person name="Amann R."/>
            <person name="Jetten M.S.M."/>
            <person name="Mascher T."/>
            <person name="Medema M.H."/>
            <person name="Devos D.P."/>
            <person name="Kaster A.-K."/>
            <person name="Ovreas L."/>
            <person name="Rohde M."/>
            <person name="Galperin M.Y."/>
            <person name="Jogler C."/>
        </authorList>
    </citation>
    <scope>NUCLEOTIDE SEQUENCE [LARGE SCALE GENOMIC DNA]</scope>
    <source>
        <strain evidence="9 10">Pla123a</strain>
    </source>
</reference>
<evidence type="ECO:0000256" key="3">
    <source>
        <dbReference type="ARBA" id="ARBA00022801"/>
    </source>
</evidence>
<accession>A0A5C5ZFL5</accession>
<evidence type="ECO:0000259" key="5">
    <source>
        <dbReference type="Pfam" id="PF05592"/>
    </source>
</evidence>
<keyword evidence="10" id="KW-1185">Reference proteome</keyword>
<dbReference type="OrthoDB" id="9761045at2"/>
<name>A0A5C5ZFL5_9BACT</name>
<dbReference type="Proteomes" id="UP000318478">
    <property type="component" value="Unassembled WGS sequence"/>
</dbReference>
<dbReference type="PROSITE" id="PS51257">
    <property type="entry name" value="PROKAR_LIPOPROTEIN"/>
    <property type="match status" value="1"/>
</dbReference>
<dbReference type="InterPro" id="IPR008928">
    <property type="entry name" value="6-hairpin_glycosidase_sf"/>
</dbReference>
<dbReference type="EC" id="3.2.1.40" evidence="2"/>
<dbReference type="Pfam" id="PF08531">
    <property type="entry name" value="Bac_rhamnosid_N"/>
    <property type="match status" value="1"/>
</dbReference>
<dbReference type="PIRSF" id="PIRSF010631">
    <property type="entry name" value="A-rhamnsds"/>
    <property type="match status" value="1"/>
</dbReference>
<dbReference type="Pfam" id="PF05592">
    <property type="entry name" value="Bac_rhamnosid"/>
    <property type="match status" value="1"/>
</dbReference>
<dbReference type="InterPro" id="IPR013783">
    <property type="entry name" value="Ig-like_fold"/>
</dbReference>
<evidence type="ECO:0000313" key="9">
    <source>
        <dbReference type="EMBL" id="TWT85996.1"/>
    </source>
</evidence>
<dbReference type="PANTHER" id="PTHR33307:SF6">
    <property type="entry name" value="ALPHA-RHAMNOSIDASE (EUROFUNG)-RELATED"/>
    <property type="match status" value="1"/>
</dbReference>
<sequence precursor="true">MLARTIALLFALVLLSACDARAAGLTAENLRCEQLRNPTGVDAVPPRLSWTLASDERGQLQTAYQLRVASTKEKLAAGEADLWDTGRVESGECVLIPYAGRPLHSHQACYWHVRVWGREGRPSPWSKPQHWLMGLLHQSDWTGAWIGLPVPERIEHVQDADWIWHNEAEPTKSAPAGERYFRRAFDVDGAKQVRRAVFRITADDRVDIYLNGRNLGSRSGPNSTKELSVTHRLLAGRNVIAVRAKNDESGTPAGVIAWLEIHYADGSRQLVASDAEWRSHNTEEDGWLESDFDDSAWRPVKVLGAVGMQPWGDVRHAEDRTLPARHLRKEFAIEGPIKRAVVSYSGLGVSVLRINGQRIGDAVLSPAMTQYDKRVPYVTHDVTAALREGDNAVGIVLANGRYYAPRSEVYAAMVQYGTPKLNFCLWIERPDGSVTPVVSDASWRLTDEGPVRANNEYDGEHYDARRELPGWDQLGFDDSDWRPAEVLPEDPAELSSAGIAPMRVMQTLKPVGLSEVKPGVWVYDLGQNMVGWCRLKVQGPAGATVRLRHAEVLRPDGMIDAANLRTAEATDSYTLRGFCDEEVWEPEFILHGFRYVEVTGWPGEPTLESLEGRVLHDDLEEVGEFSCSNELLNQVYQNAVWGFRGNYRSVPTDCPQRDERQGWLGDRFEIARGESYVFGVGPLYAKWLRDIRDAQRPSGSLPDVAPTHWPTFSDNVVWPSATIILPDMLRRQYADRQPTREQYACNKRWVEFMSGFVEDGLISRDSYGDWCVPPEDPHLIHSEDPARITDTTLLASAFFAYDLRVLSEQAKLLGEPQEASRLAAQSETMARAINAKFLKDGRYANNTQTSSVIPLALGVTPSDQQQAVFHSLVARIEGNDRHIATGLVGGQHLLRTLTDGGRPDLAFAIATQRDYPSWGYMVDQGATTIWELWNGVTADPAMNSHNHVMLVGDLVTWMYEDLAGIAPDPAAEGFRKILMRPQLVQGLDWVKSSHRSPYGKIESAWSRAAGEVKWRVCIPPGATATLIIPAAGPIEVNGVTVEDAVENTNAADGVTHFEFGSGVYRFTFPSGE</sequence>
<dbReference type="SUPFAM" id="SSF49785">
    <property type="entry name" value="Galactose-binding domain-like"/>
    <property type="match status" value="2"/>
</dbReference>
<gene>
    <name evidence="9" type="ORF">Pla123a_08040</name>
</gene>
<keyword evidence="4" id="KW-0732">Signal</keyword>
<protein>
    <recommendedName>
        <fullName evidence="2">alpha-L-rhamnosidase</fullName>
        <ecNumber evidence="2">3.2.1.40</ecNumber>
    </recommendedName>
</protein>
<dbReference type="RefSeq" id="WP_146584210.1">
    <property type="nucleotide sequence ID" value="NZ_SJPO01000001.1"/>
</dbReference>
<dbReference type="GO" id="GO:0005975">
    <property type="term" value="P:carbohydrate metabolic process"/>
    <property type="evidence" value="ECO:0007669"/>
    <property type="project" value="InterPro"/>
</dbReference>
<organism evidence="9 10">
    <name type="scientific">Posidoniimonas polymericola</name>
    <dbReference type="NCBI Taxonomy" id="2528002"/>
    <lineage>
        <taxon>Bacteria</taxon>
        <taxon>Pseudomonadati</taxon>
        <taxon>Planctomycetota</taxon>
        <taxon>Planctomycetia</taxon>
        <taxon>Pirellulales</taxon>
        <taxon>Lacipirellulaceae</taxon>
        <taxon>Posidoniimonas</taxon>
    </lineage>
</organism>
<dbReference type="AlphaFoldDB" id="A0A5C5ZFL5"/>
<dbReference type="SUPFAM" id="SSF48208">
    <property type="entry name" value="Six-hairpin glycosidases"/>
    <property type="match status" value="1"/>
</dbReference>
<evidence type="ECO:0000259" key="6">
    <source>
        <dbReference type="Pfam" id="PF08531"/>
    </source>
</evidence>
<evidence type="ECO:0000256" key="1">
    <source>
        <dbReference type="ARBA" id="ARBA00001445"/>
    </source>
</evidence>
<evidence type="ECO:0000256" key="4">
    <source>
        <dbReference type="SAM" id="SignalP"/>
    </source>
</evidence>
<feature type="domain" description="Bacterial alpha-L-rhamnosidase N-terminal" evidence="6">
    <location>
        <begin position="337"/>
        <end position="506"/>
    </location>
</feature>
<dbReference type="PANTHER" id="PTHR33307">
    <property type="entry name" value="ALPHA-RHAMNOSIDASE (EUROFUNG)"/>
    <property type="match status" value="1"/>
</dbReference>
<dbReference type="Gene3D" id="2.60.420.10">
    <property type="entry name" value="Maltose phosphorylase, domain 3"/>
    <property type="match status" value="1"/>
</dbReference>
<dbReference type="Gene3D" id="1.50.10.10">
    <property type="match status" value="1"/>
</dbReference>
<dbReference type="GO" id="GO:0030596">
    <property type="term" value="F:alpha-L-rhamnosidase activity"/>
    <property type="evidence" value="ECO:0007669"/>
    <property type="project" value="UniProtKB-EC"/>
</dbReference>
<dbReference type="InterPro" id="IPR035396">
    <property type="entry name" value="Bac_rhamnosid6H"/>
</dbReference>
<dbReference type="InterPro" id="IPR008902">
    <property type="entry name" value="Rhamnosid_concanavalin"/>
</dbReference>
<dbReference type="InterPro" id="IPR013737">
    <property type="entry name" value="Bac_rhamnosid_N"/>
</dbReference>
<evidence type="ECO:0000313" key="10">
    <source>
        <dbReference type="Proteomes" id="UP000318478"/>
    </source>
</evidence>
<dbReference type="Gene3D" id="2.60.40.10">
    <property type="entry name" value="Immunoglobulins"/>
    <property type="match status" value="1"/>
</dbReference>
<dbReference type="InterPro" id="IPR012341">
    <property type="entry name" value="6hp_glycosidase-like_sf"/>
</dbReference>
<evidence type="ECO:0000259" key="7">
    <source>
        <dbReference type="Pfam" id="PF17389"/>
    </source>
</evidence>
<feature type="domain" description="Alpha-L-rhamnosidase six-hairpin glycosidase" evidence="7">
    <location>
        <begin position="621"/>
        <end position="961"/>
    </location>
</feature>
<dbReference type="Pfam" id="PF25788">
    <property type="entry name" value="Ig_Rha78A_N"/>
    <property type="match status" value="1"/>
</dbReference>
<dbReference type="Pfam" id="PF17389">
    <property type="entry name" value="Bac_rhamnosid6H"/>
    <property type="match status" value="1"/>
</dbReference>
<feature type="chain" id="PRO_5022927995" description="alpha-L-rhamnosidase" evidence="4">
    <location>
        <begin position="23"/>
        <end position="1072"/>
    </location>
</feature>
<proteinExistence type="predicted"/>
<dbReference type="InterPro" id="IPR008979">
    <property type="entry name" value="Galactose-bd-like_sf"/>
</dbReference>
<feature type="signal peptide" evidence="4">
    <location>
        <begin position="1"/>
        <end position="22"/>
    </location>
</feature>
<comment type="catalytic activity">
    <reaction evidence="1">
        <text>Hydrolysis of terminal non-reducing alpha-L-rhamnose residues in alpha-L-rhamnosides.</text>
        <dbReference type="EC" id="3.2.1.40"/>
    </reaction>
</comment>
<dbReference type="InterPro" id="IPR016007">
    <property type="entry name" value="Alpha_rhamnosid"/>
</dbReference>
<keyword evidence="3" id="KW-0378">Hydrolase</keyword>